<proteinExistence type="predicted"/>
<dbReference type="PROSITE" id="PS50865">
    <property type="entry name" value="ZF_MYND_2"/>
    <property type="match status" value="1"/>
</dbReference>
<feature type="domain" description="MYND-type" evidence="5">
    <location>
        <begin position="992"/>
        <end position="1031"/>
    </location>
</feature>
<evidence type="ECO:0000259" key="5">
    <source>
        <dbReference type="PROSITE" id="PS50865"/>
    </source>
</evidence>
<sequence>MAHPVFWSPQIYFYPIGNTPAISLAEYLPPDEDGAILAVRKAIEKRSFTYLAFNRALDFTFCDNEPSVLARNIFIYTLLFDQCDDETIQCLWKIYFDIFVDKPSYDLIVSHCKTLLQLSNSLEDWESSSYGAAIRFCTKDTLAAVRGYWNLYLFKDQNPTAMKAGVLQEMKKVAKSVNGAVATAMRSAGIMAMKMTTFGPEHFKHYWKHGVTGTELAEISSATRVNPTLFYSSAGNKFNVHYGTDPILCFHLALALAPIQNIQGTPAQDMAAMISAIKSQFFAWGRSFHNQMNSAESKIQLRFFTGNAMTLCKALRYTAQTGYLDTPEYTNAWGGSTISFVADYLPDSSRRPPLTFSVIETSNIADHLGFLNLLLIAAPLLKRDTTSVLFTHSLLASKGSERHVSALQTIGVEVPLLSLLFGLVPERTVSQTTSQSISQELFLSAINESPQNLELNCWRVSAPEAPSQGYTFTCDSTELGNTLFSAYLKMFEDEGIGGSMRALKTLKHYTRDTFIELLCFVKDTYTGDWEPVMNRVMESIERDTTLIVGMNNYQDLCRGLEQAGLFKIVPDPKSFASAPRDFCFQGWEDIPKVVCVVLVVPRDSIQRLLDDSDGIQTPTLECEVRLINGHSVFTAFQPVFGTIEELDSAPTTTKNVVIREDPDGWRGKSDLIVHFLAPAWLFVQRPASEIKMGLNIKSSYVEVEGRVNHTPKVPVDLNPFPVVVTPNGPHQLSMHYLALDNLPAFRSPFPNVNNDLSSWLNPHFLLSMAEEKKAAETSGKPAGLLDMKESVVHIFLNYFEKFKGKPALMNLADPENGGVYTMIFVSCVRVDLTSHTIVADACILPLTIPLISQKSFQKALQDLQKGSSSNNDGMQAQIKTPEHEVPWWQAFLPTVVERCRTWNHNSNKCEYKSEGRVPRSLKMGEDPLCSCGRGKNLGQFDEIEEWRAFRPHVTRAAIGFPFPTSAQGNTAAELKGMFNESKKEIVDKEDSCKRCKQPGKPKLLVCSRCKGVKYCSAQCQKADWKAHKGVCVQKAIKELTYLAFDRAFDFTFCDNEPSILARNIFIYTLLFDQCDDETIQCLWKIYLDIFVDKPSYDLIVSHCRRLLKLSNSLEEWESSPYGAFIKFCTKDTLAVIRRYWNLYLFKDQSPTAMKASVLKEMEKVAKSVNGDVATALRSAGIMALQMYTFGPHHYKHYWKHGVTGTEPTEISSATHVNPTLLYSSAGNKFNVHYGTDPILCFHLTPALVPMQNIQGTPAQDMAAIISAIKSQFFAWGRSFHNQMNSANSKVQLRFFAGNAMTLCKALRYVAQTGYLDTPEYTNTWGGSTISFVDDYLPDSSTHPPLTFNVIETSNIADHLGFLNVLLIAAPLLKRDTTSVLFTHSLLASRDGRHVSVLQKIGVEVPFLSLLFGLVPERTVFQTTSQSISQELVLSAINDSPPNRELNCWRVSAPEAPSQGYTFNCDATELGNTLFSAYLNIFEDEGLGGAMYAMQKPKHYIRDTFIELLCFVKDAYTGDWKSVMDRIIDSIERDTTLMVGRNYYQDLCRGLEQAGLHEIVPDPNWLAFPLRDFCFQGWEDIPKVICVVLVVPRYNIQRLLDDSDGIQTPTLQCEIKLVNGHNAFTAFQPVFGTIEKLDPAPTTTRETVVIREDPDGWQGKSDLIVHFFAPAWILVRPASEINIGLNMFGMRATMCFMSKLGMHLSIYSTTLKDKKRAFILRDRPRVASQVSQDGSPGLSAKLVQKPTPLMHGIVSRQPVSLKFQGTRVASFTIRCSITDERAKSTLSDKATQVEAKPISVTAIRVSFKGFESTIHFPYPVVNSSLVTRIARKSSYIEVEGRVAQSPKVPAELNPFPVIVTPNGPCQLSMHYLALDNLPAFRSPFSNIDNTLINGLKLHFLLSTSDEKKAADSVGKTSGLLEIKDSVMYLFLHFFEEWKGKPTLMKLVDPENRGVYTMIFVTFVSESASGSPKGLVEHQ</sequence>
<evidence type="ECO:0000256" key="2">
    <source>
        <dbReference type="ARBA" id="ARBA00022771"/>
    </source>
</evidence>
<dbReference type="EMBL" id="SDEE01000005">
    <property type="protein sequence ID" value="RXW25415.1"/>
    <property type="molecule type" value="Genomic_DNA"/>
</dbReference>
<dbReference type="InterPro" id="IPR027974">
    <property type="entry name" value="DUF4470"/>
</dbReference>
<dbReference type="SUPFAM" id="SSF144232">
    <property type="entry name" value="HIT/MYND zinc finger-like"/>
    <property type="match status" value="1"/>
</dbReference>
<reference evidence="6 7" key="1">
    <citation type="submission" date="2019-01" db="EMBL/GenBank/DDBJ databases">
        <title>Draft genome sequence of Psathyrella aberdarensis IHI B618.</title>
        <authorList>
            <person name="Buettner E."/>
            <person name="Kellner H."/>
        </authorList>
    </citation>
    <scope>NUCLEOTIDE SEQUENCE [LARGE SCALE GENOMIC DNA]</scope>
    <source>
        <strain evidence="6 7">IHI B618</strain>
    </source>
</reference>
<dbReference type="Proteomes" id="UP000290288">
    <property type="component" value="Unassembled WGS sequence"/>
</dbReference>
<evidence type="ECO:0000256" key="1">
    <source>
        <dbReference type="ARBA" id="ARBA00022723"/>
    </source>
</evidence>
<dbReference type="PROSITE" id="PS01360">
    <property type="entry name" value="ZF_MYND_1"/>
    <property type="match status" value="1"/>
</dbReference>
<dbReference type="Pfam" id="PF01753">
    <property type="entry name" value="zf-MYND"/>
    <property type="match status" value="1"/>
</dbReference>
<keyword evidence="2 4" id="KW-0863">Zinc-finger</keyword>
<keyword evidence="3" id="KW-0862">Zinc</keyword>
<name>A0A4Q2E1Z2_9AGAR</name>
<evidence type="ECO:0000313" key="7">
    <source>
        <dbReference type="Proteomes" id="UP000290288"/>
    </source>
</evidence>
<dbReference type="GO" id="GO:0000981">
    <property type="term" value="F:DNA-binding transcription factor activity, RNA polymerase II-specific"/>
    <property type="evidence" value="ECO:0007669"/>
    <property type="project" value="TreeGrafter"/>
</dbReference>
<evidence type="ECO:0000256" key="3">
    <source>
        <dbReference type="ARBA" id="ARBA00022833"/>
    </source>
</evidence>
<keyword evidence="1" id="KW-0479">Metal-binding</keyword>
<dbReference type="Pfam" id="PF14737">
    <property type="entry name" value="DUF4470"/>
    <property type="match status" value="2"/>
</dbReference>
<evidence type="ECO:0000256" key="4">
    <source>
        <dbReference type="PROSITE-ProRule" id="PRU00134"/>
    </source>
</evidence>
<accession>A0A4Q2E1Z2</accession>
<evidence type="ECO:0000313" key="6">
    <source>
        <dbReference type="EMBL" id="RXW25415.1"/>
    </source>
</evidence>
<dbReference type="GO" id="GO:0008270">
    <property type="term" value="F:zinc ion binding"/>
    <property type="evidence" value="ECO:0007669"/>
    <property type="project" value="UniProtKB-KW"/>
</dbReference>
<dbReference type="PANTHER" id="PTHR10237">
    <property type="entry name" value="DEFORMED EPIDERMAL AUTOREGULATORY FACTOR 1 HOMOLOG SUPPRESSIN"/>
    <property type="match status" value="1"/>
</dbReference>
<dbReference type="PANTHER" id="PTHR10237:SF15">
    <property type="entry name" value="LD37257P"/>
    <property type="match status" value="1"/>
</dbReference>
<dbReference type="InterPro" id="IPR002893">
    <property type="entry name" value="Znf_MYND"/>
</dbReference>
<protein>
    <recommendedName>
        <fullName evidence="5">MYND-type domain-containing protein</fullName>
    </recommendedName>
</protein>
<dbReference type="OrthoDB" id="432970at2759"/>
<gene>
    <name evidence="6" type="ORF">EST38_g392</name>
</gene>
<dbReference type="Gene3D" id="6.10.140.2220">
    <property type="match status" value="1"/>
</dbReference>
<comment type="caution">
    <text evidence="6">The sequence shown here is derived from an EMBL/GenBank/DDBJ whole genome shotgun (WGS) entry which is preliminary data.</text>
</comment>
<dbReference type="InterPro" id="IPR024119">
    <property type="entry name" value="TF_DEAF-1"/>
</dbReference>
<keyword evidence="7" id="KW-1185">Reference proteome</keyword>
<organism evidence="6 7">
    <name type="scientific">Candolleomyces aberdarensis</name>
    <dbReference type="NCBI Taxonomy" id="2316362"/>
    <lineage>
        <taxon>Eukaryota</taxon>
        <taxon>Fungi</taxon>
        <taxon>Dikarya</taxon>
        <taxon>Basidiomycota</taxon>
        <taxon>Agaricomycotina</taxon>
        <taxon>Agaricomycetes</taxon>
        <taxon>Agaricomycetidae</taxon>
        <taxon>Agaricales</taxon>
        <taxon>Agaricineae</taxon>
        <taxon>Psathyrellaceae</taxon>
        <taxon>Candolleomyces</taxon>
    </lineage>
</organism>
<dbReference type="GO" id="GO:0005634">
    <property type="term" value="C:nucleus"/>
    <property type="evidence" value="ECO:0007669"/>
    <property type="project" value="TreeGrafter"/>
</dbReference>